<feature type="domain" description="VWFA" evidence="2">
    <location>
        <begin position="328"/>
        <end position="412"/>
    </location>
</feature>
<organism evidence="3 4">
    <name type="scientific">Strongyloides papillosus</name>
    <name type="common">Intestinal threadworm</name>
    <dbReference type="NCBI Taxonomy" id="174720"/>
    <lineage>
        <taxon>Eukaryota</taxon>
        <taxon>Metazoa</taxon>
        <taxon>Ecdysozoa</taxon>
        <taxon>Nematoda</taxon>
        <taxon>Chromadorea</taxon>
        <taxon>Rhabditida</taxon>
        <taxon>Tylenchina</taxon>
        <taxon>Panagrolaimomorpha</taxon>
        <taxon>Strongyloidoidea</taxon>
        <taxon>Strongyloididae</taxon>
        <taxon>Strongyloides</taxon>
    </lineage>
</organism>
<feature type="compositionally biased region" description="Low complexity" evidence="1">
    <location>
        <begin position="716"/>
        <end position="731"/>
    </location>
</feature>
<sequence>MKKVYTRTLVLSLIAAVCLAIGIALTVIGAINISKGVKNNSDGDNKTTTPGTDVKSTTTSNGGTGMSSGSTGSSITTTTTTTIPPYYYPPRSGIVFGIISGGEIKPEVFEYIVQEMIPNIITANWTQPQRVGALCYSKYPPNQVVPFNEPDYDTIKKNISSFTWTPNITNISTELNQIRQLFLRQLPLEDKYMQTILFTGISEKEDIENSITDGMMLNESGQLIVIGVGRSVDKNLLKKLSNNVLIWYYGGNEKQITSQVEEMIVGFNPNSFSTTTTTAPSTTTMVSNVTSMTTNSFLTTTTPSPTKVPVIQTTTTNSPIIYYPCFTDIILAIDTSSDVLSPLQFQEQISLLTIDITSLWTHYERVALTSYNNNFNSLYTFNTIRNHTDFTSKINTFTQSEGSSLTRLLAGLLTLETDSSGQLSIFIFISKLNYADLQFAKAYASQLLKKGKLNFIILDSNVNPYDLVSLNASKIVSYNFTKESLPGVKSFFETSYSCSFVPSTPWPLTTTTIPTTTSTLAPTTVSSNYYPPKSGVVFSIDSNKNIDTNLYQSLKTMLTSNIITSQWTYSSRVGVLGYDSNDNTETSPFGLPNFLAIKEMVNNFTPLSGGCSISIGLLETKLQFYTSLQDDLKYMQTILFTSCSDMNDINNATVDAFFLREMGQLIIVGFGGNVKKENLLKLTDKVIIWNGDLNDSNFINTLEGWIVGFEPSTFNTSTTPPTTPGGSFAPSKVTKNPNTTSLPPQIPYYPCQTNIILAIDASSDVLTPDDFSQQLDLIQNTITTNWTHYDRVALSWYNSVPSTFFSFNTIEDRSDFNIILKSLITQGPGSSLSKLLSSLVYLQNKNNFKTSTFVFISEVDLDDIEKSREFAEKLLKEGYLNFIIIGSNLTPQQLTRLLSLNPSNIQQWDFSDNNDVLRFFNNSFDC</sequence>
<feature type="region of interest" description="Disordered" evidence="1">
    <location>
        <begin position="39"/>
        <end position="77"/>
    </location>
</feature>
<dbReference type="Pfam" id="PF00092">
    <property type="entry name" value="VWA"/>
    <property type="match status" value="1"/>
</dbReference>
<dbReference type="Proteomes" id="UP000046392">
    <property type="component" value="Unplaced"/>
</dbReference>
<protein>
    <submittedName>
        <fullName evidence="4">VWFA domain-containing protein</fullName>
    </submittedName>
</protein>
<evidence type="ECO:0000313" key="3">
    <source>
        <dbReference type="Proteomes" id="UP000046392"/>
    </source>
</evidence>
<dbReference type="WBParaSite" id="SPAL_0000103800.1">
    <property type="protein sequence ID" value="SPAL_0000103800.1"/>
    <property type="gene ID" value="SPAL_0000103800"/>
</dbReference>
<feature type="compositionally biased region" description="Low complexity" evidence="1">
    <location>
        <begin position="56"/>
        <end position="77"/>
    </location>
</feature>
<dbReference type="SUPFAM" id="SSF53300">
    <property type="entry name" value="vWA-like"/>
    <property type="match status" value="4"/>
</dbReference>
<dbReference type="InterPro" id="IPR036465">
    <property type="entry name" value="vWFA_dom_sf"/>
</dbReference>
<proteinExistence type="predicted"/>
<dbReference type="Gene3D" id="3.40.50.410">
    <property type="entry name" value="von Willebrand factor, type A domain"/>
    <property type="match status" value="3"/>
</dbReference>
<feature type="region of interest" description="Disordered" evidence="1">
    <location>
        <begin position="716"/>
        <end position="739"/>
    </location>
</feature>
<name>A0A0N5B4N7_STREA</name>
<feature type="compositionally biased region" description="Polar residues" evidence="1">
    <location>
        <begin position="39"/>
        <end position="55"/>
    </location>
</feature>
<accession>A0A0N5B4N7</accession>
<evidence type="ECO:0000256" key="1">
    <source>
        <dbReference type="SAM" id="MobiDB-lite"/>
    </source>
</evidence>
<evidence type="ECO:0000313" key="4">
    <source>
        <dbReference type="WBParaSite" id="SPAL_0000103800.1"/>
    </source>
</evidence>
<dbReference type="STRING" id="174720.A0A0N5B4N7"/>
<reference evidence="4" key="1">
    <citation type="submission" date="2017-02" db="UniProtKB">
        <authorList>
            <consortium name="WormBaseParasite"/>
        </authorList>
    </citation>
    <scope>IDENTIFICATION</scope>
</reference>
<keyword evidence="3" id="KW-1185">Reference proteome</keyword>
<dbReference type="InterPro" id="IPR002035">
    <property type="entry name" value="VWF_A"/>
</dbReference>
<dbReference type="AlphaFoldDB" id="A0A0N5B4N7"/>
<dbReference type="PROSITE" id="PS50234">
    <property type="entry name" value="VWFA"/>
    <property type="match status" value="1"/>
</dbReference>
<evidence type="ECO:0000259" key="2">
    <source>
        <dbReference type="PROSITE" id="PS50234"/>
    </source>
</evidence>